<accession>A0A5M4FDV9</accession>
<keyword evidence="4" id="KW-0804">Transcription</keyword>
<evidence type="ECO:0000259" key="6">
    <source>
        <dbReference type="Pfam" id="PF08281"/>
    </source>
</evidence>
<keyword evidence="2" id="KW-0805">Transcription regulation</keyword>
<dbReference type="Pfam" id="PF04542">
    <property type="entry name" value="Sigma70_r2"/>
    <property type="match status" value="1"/>
</dbReference>
<evidence type="ECO:0000259" key="5">
    <source>
        <dbReference type="Pfam" id="PF04542"/>
    </source>
</evidence>
<dbReference type="Gene3D" id="1.10.1740.10">
    <property type="match status" value="1"/>
</dbReference>
<proteinExistence type="inferred from homology"/>
<dbReference type="GO" id="GO:0016987">
    <property type="term" value="F:sigma factor activity"/>
    <property type="evidence" value="ECO:0007669"/>
    <property type="project" value="UniProtKB-KW"/>
</dbReference>
<dbReference type="SUPFAM" id="SSF88659">
    <property type="entry name" value="Sigma3 and sigma4 domains of RNA polymerase sigma factors"/>
    <property type="match status" value="1"/>
</dbReference>
<gene>
    <name evidence="7" type="ORF">ESP70_009120</name>
</gene>
<dbReference type="InterPro" id="IPR013249">
    <property type="entry name" value="RNA_pol_sigma70_r4_t2"/>
</dbReference>
<keyword evidence="8" id="KW-1185">Reference proteome</keyword>
<dbReference type="Proteomes" id="UP000380867">
    <property type="component" value="Unassembled WGS sequence"/>
</dbReference>
<dbReference type="CDD" id="cd06171">
    <property type="entry name" value="Sigma70_r4"/>
    <property type="match status" value="1"/>
</dbReference>
<evidence type="ECO:0000256" key="3">
    <source>
        <dbReference type="ARBA" id="ARBA00023082"/>
    </source>
</evidence>
<protein>
    <submittedName>
        <fullName evidence="7">Sigma-70 family RNA polymerase sigma factor</fullName>
    </submittedName>
</protein>
<dbReference type="PANTHER" id="PTHR43133">
    <property type="entry name" value="RNA POLYMERASE ECF-TYPE SIGMA FACTO"/>
    <property type="match status" value="1"/>
</dbReference>
<dbReference type="AlphaFoldDB" id="A0A5M4FDV9"/>
<feature type="domain" description="RNA polymerase sigma factor 70 region 4 type 2" evidence="6">
    <location>
        <begin position="88"/>
        <end position="139"/>
    </location>
</feature>
<sequence length="157" mass="17604">MPRIFLYAARHVGSADAHDVAAETFTIAWRRWDHMSDPPFPWLLGVARHVVANHVRTLQRGRRLQDRVRLLTAVTSQSSPHLDFAERLEALQRLAALSEKEREALLLTAWDGLSAEEAARLLGVSPAAVRKRISRARAAIDVNEFPPSADIDPQEKS</sequence>
<dbReference type="NCBIfam" id="TIGR02937">
    <property type="entry name" value="sigma70-ECF"/>
    <property type="match status" value="1"/>
</dbReference>
<comment type="caution">
    <text evidence="7">The sequence shown here is derived from an EMBL/GenBank/DDBJ whole genome shotgun (WGS) entry which is preliminary data.</text>
</comment>
<feature type="domain" description="RNA polymerase sigma-70 region 2" evidence="5">
    <location>
        <begin position="2"/>
        <end position="60"/>
    </location>
</feature>
<dbReference type="InterPro" id="IPR013324">
    <property type="entry name" value="RNA_pol_sigma_r3/r4-like"/>
</dbReference>
<dbReference type="OrthoDB" id="4184921at2"/>
<dbReference type="PANTHER" id="PTHR43133:SF25">
    <property type="entry name" value="RNA POLYMERASE SIGMA FACTOR RFAY-RELATED"/>
    <property type="match status" value="1"/>
</dbReference>
<dbReference type="InterPro" id="IPR036388">
    <property type="entry name" value="WH-like_DNA-bd_sf"/>
</dbReference>
<dbReference type="EMBL" id="SDPQ02000002">
    <property type="protein sequence ID" value="KAA1397525.1"/>
    <property type="molecule type" value="Genomic_DNA"/>
</dbReference>
<evidence type="ECO:0000256" key="4">
    <source>
        <dbReference type="ARBA" id="ARBA00023163"/>
    </source>
</evidence>
<reference evidence="7" key="1">
    <citation type="submission" date="2019-09" db="EMBL/GenBank/DDBJ databases">
        <authorList>
            <person name="Li J."/>
        </authorList>
    </citation>
    <scope>NUCLEOTIDE SEQUENCE [LARGE SCALE GENOMIC DNA]</scope>
    <source>
        <strain evidence="7">JCM 14732</strain>
    </source>
</reference>
<keyword evidence="3" id="KW-0731">Sigma factor</keyword>
<evidence type="ECO:0000313" key="7">
    <source>
        <dbReference type="EMBL" id="KAA1397525.1"/>
    </source>
</evidence>
<dbReference type="Pfam" id="PF08281">
    <property type="entry name" value="Sigma70_r4_2"/>
    <property type="match status" value="1"/>
</dbReference>
<evidence type="ECO:0000313" key="8">
    <source>
        <dbReference type="Proteomes" id="UP000380867"/>
    </source>
</evidence>
<organism evidence="7 8">
    <name type="scientific">Aeromicrobium ginsengisoli</name>
    <dbReference type="NCBI Taxonomy" id="363867"/>
    <lineage>
        <taxon>Bacteria</taxon>
        <taxon>Bacillati</taxon>
        <taxon>Actinomycetota</taxon>
        <taxon>Actinomycetes</taxon>
        <taxon>Propionibacteriales</taxon>
        <taxon>Nocardioidaceae</taxon>
        <taxon>Aeromicrobium</taxon>
    </lineage>
</organism>
<dbReference type="GO" id="GO:0006352">
    <property type="term" value="P:DNA-templated transcription initiation"/>
    <property type="evidence" value="ECO:0007669"/>
    <property type="project" value="InterPro"/>
</dbReference>
<evidence type="ECO:0000256" key="2">
    <source>
        <dbReference type="ARBA" id="ARBA00023015"/>
    </source>
</evidence>
<dbReference type="InterPro" id="IPR013325">
    <property type="entry name" value="RNA_pol_sigma_r2"/>
</dbReference>
<evidence type="ECO:0000256" key="1">
    <source>
        <dbReference type="ARBA" id="ARBA00010641"/>
    </source>
</evidence>
<comment type="similarity">
    <text evidence="1">Belongs to the sigma-70 factor family. ECF subfamily.</text>
</comment>
<dbReference type="GO" id="GO:0003677">
    <property type="term" value="F:DNA binding"/>
    <property type="evidence" value="ECO:0007669"/>
    <property type="project" value="InterPro"/>
</dbReference>
<dbReference type="SUPFAM" id="SSF88946">
    <property type="entry name" value="Sigma2 domain of RNA polymerase sigma factors"/>
    <property type="match status" value="1"/>
</dbReference>
<name>A0A5M4FDV9_9ACTN</name>
<dbReference type="InterPro" id="IPR007627">
    <property type="entry name" value="RNA_pol_sigma70_r2"/>
</dbReference>
<dbReference type="Gene3D" id="1.10.10.10">
    <property type="entry name" value="Winged helix-like DNA-binding domain superfamily/Winged helix DNA-binding domain"/>
    <property type="match status" value="1"/>
</dbReference>
<dbReference type="InterPro" id="IPR014284">
    <property type="entry name" value="RNA_pol_sigma-70_dom"/>
</dbReference>
<dbReference type="InterPro" id="IPR039425">
    <property type="entry name" value="RNA_pol_sigma-70-like"/>
</dbReference>